<dbReference type="Gene3D" id="1.10.630.10">
    <property type="entry name" value="Cytochrome P450"/>
    <property type="match status" value="1"/>
</dbReference>
<dbReference type="PRINTS" id="PR00463">
    <property type="entry name" value="EP450I"/>
</dbReference>
<keyword evidence="3" id="KW-0408">Iron</keyword>
<comment type="similarity">
    <text evidence="1">Belongs to the cytochrome P450 family.</text>
</comment>
<dbReference type="GO" id="GO:0006082">
    <property type="term" value="P:organic acid metabolic process"/>
    <property type="evidence" value="ECO:0007669"/>
    <property type="project" value="TreeGrafter"/>
</dbReference>
<evidence type="ECO:0000256" key="3">
    <source>
        <dbReference type="ARBA" id="ARBA00023004"/>
    </source>
</evidence>
<keyword evidence="5" id="KW-0812">Transmembrane</keyword>
<dbReference type="PANTHER" id="PTHR24300">
    <property type="entry name" value="CYTOCHROME P450 508A4-RELATED"/>
    <property type="match status" value="1"/>
</dbReference>
<sequence length="259" mass="30153">MDRPQAEGKSSKFSSINFLNLLQLSCLIILFLTLKQINLNAVNSTILEFFINFPLDFRHTAKSFTIILCLIAFSFYSFYELYWKRRFLPPGPVPWLVAGNMPQVLLHGASNIDLLLQKWNKYYGGIFTFWMGPIPMVMVSDVDLLKKYFVRNGDVFSGRWQNFITHMFMDGHNGIIQIQGDKWREQRRFSLHVLRDFGFGRTAMEEKIKFEVRALITHLNTKFNSKNTTEAFDVSKPVAVCIANIINSILFSRTYAHVW</sequence>
<protein>
    <submittedName>
        <fullName evidence="7">Cytochrome P450</fullName>
    </submittedName>
</protein>
<feature type="transmembrane region" description="Helical" evidence="5">
    <location>
        <begin position="21"/>
        <end position="39"/>
    </location>
</feature>
<keyword evidence="2" id="KW-0479">Metal-binding</keyword>
<dbReference type="PANTHER" id="PTHR24300:SF414">
    <property type="entry name" value="CYTOCHROME P450 FAMILY"/>
    <property type="match status" value="1"/>
</dbReference>
<dbReference type="GO" id="GO:0005506">
    <property type="term" value="F:iron ion binding"/>
    <property type="evidence" value="ECO:0007669"/>
    <property type="project" value="InterPro"/>
</dbReference>
<dbReference type="GO" id="GO:0020037">
    <property type="term" value="F:heme binding"/>
    <property type="evidence" value="ECO:0007669"/>
    <property type="project" value="InterPro"/>
</dbReference>
<evidence type="ECO:0000256" key="4">
    <source>
        <dbReference type="ARBA" id="ARBA00023033"/>
    </source>
</evidence>
<evidence type="ECO:0000256" key="1">
    <source>
        <dbReference type="ARBA" id="ARBA00010617"/>
    </source>
</evidence>
<keyword evidence="5" id="KW-0472">Membrane</keyword>
<dbReference type="InterPro" id="IPR002401">
    <property type="entry name" value="Cyt_P450_E_grp-I"/>
</dbReference>
<reference evidence="7" key="1">
    <citation type="submission" date="2022-11" db="UniProtKB">
        <authorList>
            <consortium name="WormBaseParasite"/>
        </authorList>
    </citation>
    <scope>IDENTIFICATION</scope>
</reference>
<dbReference type="GO" id="GO:0005737">
    <property type="term" value="C:cytoplasm"/>
    <property type="evidence" value="ECO:0007669"/>
    <property type="project" value="TreeGrafter"/>
</dbReference>
<dbReference type="Pfam" id="PF00067">
    <property type="entry name" value="p450"/>
    <property type="match status" value="1"/>
</dbReference>
<dbReference type="InterPro" id="IPR036396">
    <property type="entry name" value="Cyt_P450_sf"/>
</dbReference>
<name>A0A914MK75_MELIC</name>
<dbReference type="WBParaSite" id="Minc3s01635g25248">
    <property type="protein sequence ID" value="Minc3s01635g25248"/>
    <property type="gene ID" value="Minc3s01635g25248"/>
</dbReference>
<feature type="transmembrane region" description="Helical" evidence="5">
    <location>
        <begin position="59"/>
        <end position="79"/>
    </location>
</feature>
<keyword evidence="6" id="KW-1185">Reference proteome</keyword>
<dbReference type="GO" id="GO:0006805">
    <property type="term" value="P:xenobiotic metabolic process"/>
    <property type="evidence" value="ECO:0007669"/>
    <property type="project" value="TreeGrafter"/>
</dbReference>
<organism evidence="6 7">
    <name type="scientific">Meloidogyne incognita</name>
    <name type="common">Southern root-knot nematode worm</name>
    <name type="synonym">Oxyuris incognita</name>
    <dbReference type="NCBI Taxonomy" id="6306"/>
    <lineage>
        <taxon>Eukaryota</taxon>
        <taxon>Metazoa</taxon>
        <taxon>Ecdysozoa</taxon>
        <taxon>Nematoda</taxon>
        <taxon>Chromadorea</taxon>
        <taxon>Rhabditida</taxon>
        <taxon>Tylenchina</taxon>
        <taxon>Tylenchomorpha</taxon>
        <taxon>Tylenchoidea</taxon>
        <taxon>Meloidogynidae</taxon>
        <taxon>Meloidogyninae</taxon>
        <taxon>Meloidogyne</taxon>
        <taxon>Meloidogyne incognita group</taxon>
    </lineage>
</organism>
<keyword evidence="4" id="KW-0503">Monooxygenase</keyword>
<proteinExistence type="inferred from homology"/>
<keyword evidence="5" id="KW-1133">Transmembrane helix</keyword>
<dbReference type="Proteomes" id="UP000887563">
    <property type="component" value="Unplaced"/>
</dbReference>
<dbReference type="GO" id="GO:0016712">
    <property type="term" value="F:oxidoreductase activity, acting on paired donors, with incorporation or reduction of molecular oxygen, reduced flavin or flavoprotein as one donor, and incorporation of one atom of oxygen"/>
    <property type="evidence" value="ECO:0007669"/>
    <property type="project" value="TreeGrafter"/>
</dbReference>
<evidence type="ECO:0000313" key="7">
    <source>
        <dbReference type="WBParaSite" id="Minc3s01635g25248"/>
    </source>
</evidence>
<keyword evidence="4" id="KW-0560">Oxidoreductase</keyword>
<dbReference type="SUPFAM" id="SSF48264">
    <property type="entry name" value="Cytochrome P450"/>
    <property type="match status" value="1"/>
</dbReference>
<dbReference type="InterPro" id="IPR001128">
    <property type="entry name" value="Cyt_P450"/>
</dbReference>
<dbReference type="AlphaFoldDB" id="A0A914MK75"/>
<dbReference type="InterPro" id="IPR050182">
    <property type="entry name" value="Cytochrome_P450_fam2"/>
</dbReference>
<evidence type="ECO:0000256" key="5">
    <source>
        <dbReference type="SAM" id="Phobius"/>
    </source>
</evidence>
<evidence type="ECO:0000256" key="2">
    <source>
        <dbReference type="ARBA" id="ARBA00022723"/>
    </source>
</evidence>
<evidence type="ECO:0000313" key="6">
    <source>
        <dbReference type="Proteomes" id="UP000887563"/>
    </source>
</evidence>
<accession>A0A914MK75</accession>